<organism evidence="2 3">
    <name type="scientific">Nocardia vermiculata</name>
    <dbReference type="NCBI Taxonomy" id="257274"/>
    <lineage>
        <taxon>Bacteria</taxon>
        <taxon>Bacillati</taxon>
        <taxon>Actinomycetota</taxon>
        <taxon>Actinomycetes</taxon>
        <taxon>Mycobacteriales</taxon>
        <taxon>Nocardiaceae</taxon>
        <taxon>Nocardia</taxon>
    </lineage>
</organism>
<dbReference type="Proteomes" id="UP000565711">
    <property type="component" value="Unassembled WGS sequence"/>
</dbReference>
<reference evidence="2 3" key="1">
    <citation type="submission" date="2020-04" db="EMBL/GenBank/DDBJ databases">
        <title>MicrobeNet Type strains.</title>
        <authorList>
            <person name="Nicholson A.C."/>
        </authorList>
    </citation>
    <scope>NUCLEOTIDE SEQUENCE [LARGE SCALE GENOMIC DNA]</scope>
    <source>
        <strain evidence="2 3">JCM 12354</strain>
    </source>
</reference>
<dbReference type="RefSeq" id="WP_067877651.1">
    <property type="nucleotide sequence ID" value="NZ_JAAXOP010000005.1"/>
</dbReference>
<proteinExistence type="predicted"/>
<protein>
    <submittedName>
        <fullName evidence="2">Pyridoxamine 5'-phosphate oxidase family protein</fullName>
    </submittedName>
</protein>
<dbReference type="EMBL" id="JAAXOP010000005">
    <property type="protein sequence ID" value="NKY50716.1"/>
    <property type="molecule type" value="Genomic_DNA"/>
</dbReference>
<dbReference type="InterPro" id="IPR012349">
    <property type="entry name" value="Split_barrel_FMN-bd"/>
</dbReference>
<feature type="domain" description="Pyridoxamine 5'-phosphate oxidase N-terminal" evidence="1">
    <location>
        <begin position="5"/>
        <end position="122"/>
    </location>
</feature>
<dbReference type="PANTHER" id="PTHR40660:SF1">
    <property type="entry name" value="5'-PHOSPHATE OXIDASE PUTATIVE DOMAIN-CONTAINING PROTEIN-RELATED"/>
    <property type="match status" value="1"/>
</dbReference>
<dbReference type="AlphaFoldDB" id="A0A846XUB3"/>
<dbReference type="InterPro" id="IPR011576">
    <property type="entry name" value="Pyridox_Oxase_N"/>
</dbReference>
<comment type="caution">
    <text evidence="2">The sequence shown here is derived from an EMBL/GenBank/DDBJ whole genome shotgun (WGS) entry which is preliminary data.</text>
</comment>
<evidence type="ECO:0000259" key="1">
    <source>
        <dbReference type="Pfam" id="PF01243"/>
    </source>
</evidence>
<evidence type="ECO:0000313" key="2">
    <source>
        <dbReference type="EMBL" id="NKY50716.1"/>
    </source>
</evidence>
<dbReference type="Pfam" id="PF01243">
    <property type="entry name" value="PNPOx_N"/>
    <property type="match status" value="1"/>
</dbReference>
<dbReference type="SUPFAM" id="SSF50475">
    <property type="entry name" value="FMN-binding split barrel"/>
    <property type="match status" value="1"/>
</dbReference>
<name>A0A846XUB3_9NOCA</name>
<gene>
    <name evidence="2" type="ORF">HGA08_10885</name>
</gene>
<dbReference type="Gene3D" id="2.30.110.10">
    <property type="entry name" value="Electron Transport, Fmn-binding Protein, Chain A"/>
    <property type="match status" value="1"/>
</dbReference>
<sequence length="163" mass="18321">MGIIDQDMRAIVDSAKLGFVATICADGSPNLSPKGTIRVWGDDHLVFLNQASPNTVANLRRDPRLEVNVVDFLKRRGYRFKGTAELRDPGDEVFEWMYRWLLDLHGPGYPAHEAILVHVERALPVHSPAYEFGHAREDELQRAWAAIYGAAVPDDRADRPESS</sequence>
<keyword evidence="3" id="KW-1185">Reference proteome</keyword>
<evidence type="ECO:0000313" key="3">
    <source>
        <dbReference type="Proteomes" id="UP000565711"/>
    </source>
</evidence>
<dbReference type="PANTHER" id="PTHR40660">
    <property type="entry name" value="5'-PHOSPHATE OXIDASE PUTATIVE DOMAIN-CONTAINING PROTEIN-RELATED"/>
    <property type="match status" value="1"/>
</dbReference>
<accession>A0A846XUB3</accession>